<evidence type="ECO:0000313" key="2">
    <source>
        <dbReference type="EMBL" id="RCG20636.1"/>
    </source>
</evidence>
<keyword evidence="1" id="KW-0732">Signal</keyword>
<organism evidence="2 3">
    <name type="scientific">Streptomyces diacarni</name>
    <dbReference type="NCBI Taxonomy" id="2800381"/>
    <lineage>
        <taxon>Bacteria</taxon>
        <taxon>Bacillati</taxon>
        <taxon>Actinomycetota</taxon>
        <taxon>Actinomycetes</taxon>
        <taxon>Kitasatosporales</taxon>
        <taxon>Streptomycetaceae</taxon>
        <taxon>Streptomyces</taxon>
    </lineage>
</organism>
<dbReference type="AlphaFoldDB" id="A0A367ER96"/>
<sequence length="149" mass="15867">MRKLKLAAICVGTAALIATGGTMTAGATTPATTVQSASAGTAAKTVDPKGAHSTDVSVTAYSCTRGAVCFYTGTKGTGKKYQRFVNTNNNYNHISSAWNNGRTDEALDHVKVKWNYTDSGTSHWGCLSPGEKWNGYDYTVDAIRWVKSC</sequence>
<proteinExistence type="predicted"/>
<evidence type="ECO:0000313" key="3">
    <source>
        <dbReference type="Proteomes" id="UP000252914"/>
    </source>
</evidence>
<dbReference type="Pfam" id="PF03995">
    <property type="entry name" value="Inhibitor_I36"/>
    <property type="match status" value="1"/>
</dbReference>
<name>A0A367ER96_9ACTN</name>
<feature type="signal peptide" evidence="1">
    <location>
        <begin position="1"/>
        <end position="27"/>
    </location>
</feature>
<dbReference type="EMBL" id="QOIN01000047">
    <property type="protein sequence ID" value="RCG20636.1"/>
    <property type="molecule type" value="Genomic_DNA"/>
</dbReference>
<reference evidence="2 3" key="1">
    <citation type="submission" date="2018-06" db="EMBL/GenBank/DDBJ databases">
        <title>Streptomyces reniochalinae sp. nov. and Streptomyces diacarnus sp. nov. from marine sponges.</title>
        <authorList>
            <person name="Li L."/>
        </authorList>
    </citation>
    <scope>NUCLEOTIDE SEQUENCE [LARGE SCALE GENOMIC DNA]</scope>
    <source>
        <strain evidence="2 3">LHW51701</strain>
    </source>
</reference>
<gene>
    <name evidence="2" type="ORF">DTL70_20270</name>
</gene>
<evidence type="ECO:0000256" key="1">
    <source>
        <dbReference type="SAM" id="SignalP"/>
    </source>
</evidence>
<feature type="chain" id="PRO_5016762611" description="Peptidase inhibitor family I36 protein" evidence="1">
    <location>
        <begin position="28"/>
        <end position="149"/>
    </location>
</feature>
<accession>A0A367ER96</accession>
<protein>
    <recommendedName>
        <fullName evidence="4">Peptidase inhibitor family I36 protein</fullName>
    </recommendedName>
</protein>
<dbReference type="RefSeq" id="WP_114023403.1">
    <property type="nucleotide sequence ID" value="NZ_QOIN01000047.1"/>
</dbReference>
<dbReference type="Proteomes" id="UP000252914">
    <property type="component" value="Unassembled WGS sequence"/>
</dbReference>
<comment type="caution">
    <text evidence="2">The sequence shown here is derived from an EMBL/GenBank/DDBJ whole genome shotgun (WGS) entry which is preliminary data.</text>
</comment>
<keyword evidence="3" id="KW-1185">Reference proteome</keyword>
<evidence type="ECO:0008006" key="4">
    <source>
        <dbReference type="Google" id="ProtNLM"/>
    </source>
</evidence>